<dbReference type="Pfam" id="PF01569">
    <property type="entry name" value="PAP2"/>
    <property type="match status" value="1"/>
</dbReference>
<keyword evidence="4" id="KW-1185">Reference proteome</keyword>
<protein>
    <submittedName>
        <fullName evidence="3">Phosphatase PAP2 family protein</fullName>
        <ecNumber evidence="3">3.1.3.4</ecNumber>
    </submittedName>
</protein>
<feature type="transmembrane region" description="Helical" evidence="1">
    <location>
        <begin position="150"/>
        <end position="167"/>
    </location>
</feature>
<dbReference type="PANTHER" id="PTHR14969:SF13">
    <property type="entry name" value="AT30094P"/>
    <property type="match status" value="1"/>
</dbReference>
<sequence length="199" mass="22021">MLAGTAVIVISGALGKVLIQWELIPAIDEWLLLALASFRNDFLNAFMNGITQLGSAQLLIPLTLLFMFLFYRQGAYDKVKFLFALLLAWGYFNYPLKALFARVRPDIVEALVMESSPAYPSGHTLGAALILPALLLTLTEGSLRKKAFPVVIFLILSVGLSRIYLGAHWPSDVLASLLGTVAFWFVYHSKTLTVALKRF</sequence>
<feature type="transmembrane region" description="Helical" evidence="1">
    <location>
        <begin position="45"/>
        <end position="69"/>
    </location>
</feature>
<gene>
    <name evidence="3" type="primary">pap2</name>
    <name evidence="3" type="ORF">FTV88_0550</name>
</gene>
<dbReference type="EC" id="3.1.3.4" evidence="3"/>
<dbReference type="InterPro" id="IPR036938">
    <property type="entry name" value="PAP2/HPO_sf"/>
</dbReference>
<dbReference type="AlphaFoldDB" id="A0A5Q2MZ66"/>
<feature type="transmembrane region" description="Helical" evidence="1">
    <location>
        <begin position="81"/>
        <end position="100"/>
    </location>
</feature>
<dbReference type="KEGG" id="hcv:FTV88_0550"/>
<evidence type="ECO:0000256" key="1">
    <source>
        <dbReference type="SAM" id="Phobius"/>
    </source>
</evidence>
<dbReference type="PANTHER" id="PTHR14969">
    <property type="entry name" value="SPHINGOSINE-1-PHOSPHATE PHOSPHOHYDROLASE"/>
    <property type="match status" value="1"/>
</dbReference>
<dbReference type="Proteomes" id="UP000366051">
    <property type="component" value="Chromosome"/>
</dbReference>
<name>A0A5Q2MZ66_9FIRM</name>
<accession>A0A5Q2MZ66</accession>
<dbReference type="EMBL" id="CP045875">
    <property type="protein sequence ID" value="QGG46729.1"/>
    <property type="molecule type" value="Genomic_DNA"/>
</dbReference>
<feature type="transmembrane region" description="Helical" evidence="1">
    <location>
        <begin position="173"/>
        <end position="196"/>
    </location>
</feature>
<evidence type="ECO:0000259" key="2">
    <source>
        <dbReference type="SMART" id="SM00014"/>
    </source>
</evidence>
<keyword evidence="1" id="KW-0472">Membrane</keyword>
<proteinExistence type="predicted"/>
<dbReference type="OrthoDB" id="9789113at2"/>
<keyword evidence="1" id="KW-1133">Transmembrane helix</keyword>
<organism evidence="3 4">
    <name type="scientific">Heliorestis convoluta</name>
    <dbReference type="NCBI Taxonomy" id="356322"/>
    <lineage>
        <taxon>Bacteria</taxon>
        <taxon>Bacillati</taxon>
        <taxon>Bacillota</taxon>
        <taxon>Clostridia</taxon>
        <taxon>Eubacteriales</taxon>
        <taxon>Heliobacteriaceae</taxon>
        <taxon>Heliorestis</taxon>
    </lineage>
</organism>
<evidence type="ECO:0000313" key="4">
    <source>
        <dbReference type="Proteomes" id="UP000366051"/>
    </source>
</evidence>
<feature type="domain" description="Phosphatidic acid phosphatase type 2/haloperoxidase" evidence="2">
    <location>
        <begin position="79"/>
        <end position="187"/>
    </location>
</feature>
<dbReference type="SUPFAM" id="SSF48317">
    <property type="entry name" value="Acid phosphatase/Vanadium-dependent haloperoxidase"/>
    <property type="match status" value="1"/>
</dbReference>
<dbReference type="GO" id="GO:0008195">
    <property type="term" value="F:phosphatidate phosphatase activity"/>
    <property type="evidence" value="ECO:0007669"/>
    <property type="project" value="UniProtKB-EC"/>
</dbReference>
<feature type="transmembrane region" description="Helical" evidence="1">
    <location>
        <begin position="120"/>
        <end position="138"/>
    </location>
</feature>
<dbReference type="Gene3D" id="1.20.144.10">
    <property type="entry name" value="Phosphatidic acid phosphatase type 2/haloperoxidase"/>
    <property type="match status" value="2"/>
</dbReference>
<dbReference type="CDD" id="cd03392">
    <property type="entry name" value="PAP2_like_2"/>
    <property type="match status" value="1"/>
</dbReference>
<evidence type="ECO:0000313" key="3">
    <source>
        <dbReference type="EMBL" id="QGG46729.1"/>
    </source>
</evidence>
<dbReference type="InterPro" id="IPR000326">
    <property type="entry name" value="PAP2/HPO"/>
</dbReference>
<dbReference type="SMART" id="SM00014">
    <property type="entry name" value="acidPPc"/>
    <property type="match status" value="1"/>
</dbReference>
<keyword evidence="1" id="KW-0812">Transmembrane</keyword>
<dbReference type="RefSeq" id="WP_153724246.1">
    <property type="nucleotide sequence ID" value="NZ_CP045875.1"/>
</dbReference>
<reference evidence="4" key="1">
    <citation type="submission" date="2019-11" db="EMBL/GenBank/DDBJ databases">
        <title>Genome sequence of Heliorestis convoluta strain HH, an alkaliphilic and minimalistic phototrophic bacterium from a soda lake in Egypt.</title>
        <authorList>
            <person name="Dewey E.D."/>
            <person name="Stokes L.M."/>
            <person name="Burchell B.M."/>
            <person name="Shaffer K.N."/>
            <person name="Huntington A.M."/>
            <person name="Baker J.M."/>
            <person name="Nadendla S."/>
            <person name="Giglio M.G."/>
            <person name="Touchman J.W."/>
            <person name="Blankenship R.E."/>
            <person name="Madigan M.T."/>
            <person name="Sattley W.M."/>
        </authorList>
    </citation>
    <scope>NUCLEOTIDE SEQUENCE [LARGE SCALE GENOMIC DNA]</scope>
    <source>
        <strain evidence="4">HH</strain>
    </source>
</reference>
<keyword evidence="3" id="KW-0378">Hydrolase</keyword>